<reference evidence="1" key="2">
    <citation type="journal article" date="2015" name="Fish Shellfish Immunol.">
        <title>Early steps in the European eel (Anguilla anguilla)-Vibrio vulnificus interaction in the gills: Role of the RtxA13 toxin.</title>
        <authorList>
            <person name="Callol A."/>
            <person name="Pajuelo D."/>
            <person name="Ebbesson L."/>
            <person name="Teles M."/>
            <person name="MacKenzie S."/>
            <person name="Amaro C."/>
        </authorList>
    </citation>
    <scope>NUCLEOTIDE SEQUENCE</scope>
</reference>
<reference evidence="1" key="1">
    <citation type="submission" date="2014-11" db="EMBL/GenBank/DDBJ databases">
        <authorList>
            <person name="Amaro Gonzalez C."/>
        </authorList>
    </citation>
    <scope>NUCLEOTIDE SEQUENCE</scope>
</reference>
<accession>A0A0E9QEU5</accession>
<dbReference type="EMBL" id="GBXM01093929">
    <property type="protein sequence ID" value="JAH14648.1"/>
    <property type="molecule type" value="Transcribed_RNA"/>
</dbReference>
<evidence type="ECO:0000313" key="1">
    <source>
        <dbReference type="EMBL" id="JAH14648.1"/>
    </source>
</evidence>
<sequence>MAGPNTGDPADQWCNFITQSQTFAFVGLALLLRSSQKFLPLSVSHFNLHVCAIVVLPSTGSSWNYICDYKEDICNCSINCFGCNFVLL</sequence>
<dbReference type="AlphaFoldDB" id="A0A0E9QEU5"/>
<proteinExistence type="predicted"/>
<organism evidence="1">
    <name type="scientific">Anguilla anguilla</name>
    <name type="common">European freshwater eel</name>
    <name type="synonym">Muraena anguilla</name>
    <dbReference type="NCBI Taxonomy" id="7936"/>
    <lineage>
        <taxon>Eukaryota</taxon>
        <taxon>Metazoa</taxon>
        <taxon>Chordata</taxon>
        <taxon>Craniata</taxon>
        <taxon>Vertebrata</taxon>
        <taxon>Euteleostomi</taxon>
        <taxon>Actinopterygii</taxon>
        <taxon>Neopterygii</taxon>
        <taxon>Teleostei</taxon>
        <taxon>Anguilliformes</taxon>
        <taxon>Anguillidae</taxon>
        <taxon>Anguilla</taxon>
    </lineage>
</organism>
<name>A0A0E9QEU5_ANGAN</name>
<protein>
    <submittedName>
        <fullName evidence="1">Uncharacterized protein</fullName>
    </submittedName>
</protein>